<dbReference type="Gene3D" id="2.40.100.10">
    <property type="entry name" value="Cyclophilin-like"/>
    <property type="match status" value="1"/>
</dbReference>
<comment type="function">
    <text evidence="4">PPIases accelerate the folding of proteins. It catalyzes the cis-trans isomerization of proline imidic peptide bonds in oligopeptides.</text>
</comment>
<evidence type="ECO:0000313" key="7">
    <source>
        <dbReference type="Proteomes" id="UP001162483"/>
    </source>
</evidence>
<dbReference type="PIRSF" id="PIRSF001467">
    <property type="entry name" value="Peptidylpro_ismrse"/>
    <property type="match status" value="1"/>
</dbReference>
<dbReference type="EC" id="5.2.1.8" evidence="4"/>
<gene>
    <name evidence="6" type="ORF">SPARVUS_LOCUS1332663</name>
</gene>
<comment type="caution">
    <text evidence="6">The sequence shown here is derived from an EMBL/GenBank/DDBJ whole genome shotgun (WGS) entry which is preliminary data.</text>
</comment>
<sequence length="146" mass="16859">KRPKVTIKGYFDIKIGDDEIGRVVFGFFGKTVAKTVDNLLHCQLERKDLVTRAEKGFGYKGSKFYHMIKDFMIQGGDFTKSIYRDMFPDENLKLKHYGPYWESMANGGKDTNGWQFFITTVKTSRLDGKHLMFGKVLEGEDVVRKI</sequence>
<evidence type="ECO:0000256" key="2">
    <source>
        <dbReference type="ARBA" id="ARBA00023110"/>
    </source>
</evidence>
<comment type="similarity">
    <text evidence="4">Belongs to the cyclophilin-type PPIase family.</text>
</comment>
<protein>
    <recommendedName>
        <fullName evidence="4">Peptidyl-prolyl cis-trans isomerase</fullName>
        <shortName evidence="4">PPIase</shortName>
        <ecNumber evidence="4">5.2.1.8</ecNumber>
    </recommendedName>
</protein>
<keyword evidence="7" id="KW-1185">Reference proteome</keyword>
<name>A0ABN9ATM1_9NEOB</name>
<keyword evidence="3 4" id="KW-0413">Isomerase</keyword>
<evidence type="ECO:0000256" key="3">
    <source>
        <dbReference type="ARBA" id="ARBA00023235"/>
    </source>
</evidence>
<feature type="domain" description="PPIase cyclophilin-type" evidence="5">
    <location>
        <begin position="10"/>
        <end position="146"/>
    </location>
</feature>
<dbReference type="SUPFAM" id="SSF50891">
    <property type="entry name" value="Cyclophilin-like"/>
    <property type="match status" value="1"/>
</dbReference>
<keyword evidence="2 4" id="KW-0697">Rotamase</keyword>
<evidence type="ECO:0000256" key="1">
    <source>
        <dbReference type="ARBA" id="ARBA00000971"/>
    </source>
</evidence>
<feature type="non-terminal residue" evidence="6">
    <location>
        <position position="1"/>
    </location>
</feature>
<dbReference type="EMBL" id="CATNWA010000755">
    <property type="protein sequence ID" value="CAI9538047.1"/>
    <property type="molecule type" value="Genomic_DNA"/>
</dbReference>
<evidence type="ECO:0000259" key="5">
    <source>
        <dbReference type="PROSITE" id="PS50072"/>
    </source>
</evidence>
<evidence type="ECO:0000256" key="4">
    <source>
        <dbReference type="RuleBase" id="RU363019"/>
    </source>
</evidence>
<dbReference type="Pfam" id="PF00160">
    <property type="entry name" value="Pro_isomerase"/>
    <property type="match status" value="1"/>
</dbReference>
<comment type="catalytic activity">
    <reaction evidence="1 4">
        <text>[protein]-peptidylproline (omega=180) = [protein]-peptidylproline (omega=0)</text>
        <dbReference type="Rhea" id="RHEA:16237"/>
        <dbReference type="Rhea" id="RHEA-COMP:10747"/>
        <dbReference type="Rhea" id="RHEA-COMP:10748"/>
        <dbReference type="ChEBI" id="CHEBI:83833"/>
        <dbReference type="ChEBI" id="CHEBI:83834"/>
        <dbReference type="EC" id="5.2.1.8"/>
    </reaction>
</comment>
<reference evidence="6" key="1">
    <citation type="submission" date="2023-05" db="EMBL/GenBank/DDBJ databases">
        <authorList>
            <person name="Stuckert A."/>
        </authorList>
    </citation>
    <scope>NUCLEOTIDE SEQUENCE</scope>
</reference>
<accession>A0ABN9ATM1</accession>
<dbReference type="PANTHER" id="PTHR11071:SF477">
    <property type="entry name" value="PEPTIDYL-PROLYL CIS-TRANS ISOMERASE B"/>
    <property type="match status" value="1"/>
</dbReference>
<dbReference type="InterPro" id="IPR029000">
    <property type="entry name" value="Cyclophilin-like_dom_sf"/>
</dbReference>
<dbReference type="PROSITE" id="PS50072">
    <property type="entry name" value="CSA_PPIASE_2"/>
    <property type="match status" value="1"/>
</dbReference>
<proteinExistence type="inferred from homology"/>
<dbReference type="PANTHER" id="PTHR11071">
    <property type="entry name" value="PEPTIDYL-PROLYL CIS-TRANS ISOMERASE"/>
    <property type="match status" value="1"/>
</dbReference>
<dbReference type="Proteomes" id="UP001162483">
    <property type="component" value="Unassembled WGS sequence"/>
</dbReference>
<dbReference type="PRINTS" id="PR00153">
    <property type="entry name" value="CSAPPISMRASE"/>
</dbReference>
<organism evidence="6 7">
    <name type="scientific">Staurois parvus</name>
    <dbReference type="NCBI Taxonomy" id="386267"/>
    <lineage>
        <taxon>Eukaryota</taxon>
        <taxon>Metazoa</taxon>
        <taxon>Chordata</taxon>
        <taxon>Craniata</taxon>
        <taxon>Vertebrata</taxon>
        <taxon>Euteleostomi</taxon>
        <taxon>Amphibia</taxon>
        <taxon>Batrachia</taxon>
        <taxon>Anura</taxon>
        <taxon>Neobatrachia</taxon>
        <taxon>Ranoidea</taxon>
        <taxon>Ranidae</taxon>
        <taxon>Staurois</taxon>
    </lineage>
</organism>
<evidence type="ECO:0000313" key="6">
    <source>
        <dbReference type="EMBL" id="CAI9538047.1"/>
    </source>
</evidence>
<dbReference type="InterPro" id="IPR024936">
    <property type="entry name" value="Cyclophilin-type_PPIase"/>
</dbReference>
<dbReference type="InterPro" id="IPR002130">
    <property type="entry name" value="Cyclophilin-type_PPIase_dom"/>
</dbReference>